<dbReference type="InterPro" id="IPR011856">
    <property type="entry name" value="tRNA_endonuc-like_dom_sf"/>
</dbReference>
<proteinExistence type="predicted"/>
<name>A0ABT4J9X1_9RHOB</name>
<keyword evidence="3" id="KW-1185">Reference proteome</keyword>
<dbReference type="Proteomes" id="UP001149822">
    <property type="component" value="Unassembled WGS sequence"/>
</dbReference>
<protein>
    <submittedName>
        <fullName evidence="2">DUF4268 domain-containing protein</fullName>
    </submittedName>
</protein>
<gene>
    <name evidence="2" type="ORF">OU682_19945</name>
</gene>
<reference evidence="2" key="1">
    <citation type="submission" date="2022-12" db="EMBL/GenBank/DDBJ databases">
        <title>Paracoccus sp. EF6 isolated from a lake water.</title>
        <authorList>
            <person name="Liu H."/>
        </authorList>
    </citation>
    <scope>NUCLEOTIDE SEQUENCE</scope>
    <source>
        <strain evidence="2">EF6</strain>
    </source>
</reference>
<evidence type="ECO:0000259" key="1">
    <source>
        <dbReference type="Pfam" id="PF14088"/>
    </source>
</evidence>
<dbReference type="EMBL" id="JAPTYD010000055">
    <property type="protein sequence ID" value="MCZ0963872.1"/>
    <property type="molecule type" value="Genomic_DNA"/>
</dbReference>
<organism evidence="2 3">
    <name type="scientific">Paracoccus benzoatiresistens</name>
    <dbReference type="NCBI Taxonomy" id="2997341"/>
    <lineage>
        <taxon>Bacteria</taxon>
        <taxon>Pseudomonadati</taxon>
        <taxon>Pseudomonadota</taxon>
        <taxon>Alphaproteobacteria</taxon>
        <taxon>Rhodobacterales</taxon>
        <taxon>Paracoccaceae</taxon>
        <taxon>Paracoccus</taxon>
    </lineage>
</organism>
<dbReference type="InterPro" id="IPR025364">
    <property type="entry name" value="DUF4268"/>
</dbReference>
<evidence type="ECO:0000313" key="2">
    <source>
        <dbReference type="EMBL" id="MCZ0963872.1"/>
    </source>
</evidence>
<dbReference type="RefSeq" id="WP_268943969.1">
    <property type="nucleotide sequence ID" value="NZ_JAPTYD010000055.1"/>
</dbReference>
<evidence type="ECO:0000313" key="3">
    <source>
        <dbReference type="Proteomes" id="UP001149822"/>
    </source>
</evidence>
<dbReference type="Pfam" id="PF14088">
    <property type="entry name" value="DUF4268"/>
    <property type="match status" value="1"/>
</dbReference>
<dbReference type="Gene3D" id="3.40.1350.10">
    <property type="match status" value="1"/>
</dbReference>
<accession>A0ABT4J9X1</accession>
<feature type="domain" description="DUF4268" evidence="1">
    <location>
        <begin position="170"/>
        <end position="305"/>
    </location>
</feature>
<sequence>MNGSSIGKLSRVSLREVWRHEAYDFTQWLQANIDVLNEVLPFTLDNVERERAAGSFSIDLVAEDDGGGKIIIENQLEKSNHDHLGKLITYLTSMNARRAIWIVSEPRPEHVAAMTWLNDNSSADFYMVKVEAVQINDSAPACLMTLLVGPADDKSEIARTNKEFADRYDLRLQWWTRLVERPNARLHAHITPGSYSWIGTSAGIRGLNLNYVVVQDQAGAQLYIDRGKDAEAENLAIFERLATHRAEIDSAFGGELNWERMETKRACRIGAVVAGGYKSPGEQWDAIQAEQVSAMNRLEAALRPHLKPLQLAK</sequence>
<comment type="caution">
    <text evidence="2">The sequence shown here is derived from an EMBL/GenBank/DDBJ whole genome shotgun (WGS) entry which is preliminary data.</text>
</comment>